<sequence>MSTLHSAQEMRRRWSDRANGVLELDNRDHRDYCEYPPANHDQDMYFRQCRKIVFMAEGDLLLMTQGNGHMSVPPGVKVFVTDGMSRCERSASGSMVGARAPPPTRAASYAGSSYMGQHSQAGSRAPTQSTHRPVGGYSNSPSSPQSRAPYSRAVSYVSARDIRLPASHAGSKWDDDADSIAPSESISSVGSRGRSSYSHY</sequence>
<dbReference type="EMBL" id="MU853963">
    <property type="protein sequence ID" value="KAK3934752.1"/>
    <property type="molecule type" value="Genomic_DNA"/>
</dbReference>
<comment type="caution">
    <text evidence="2">The sequence shown here is derived from an EMBL/GenBank/DDBJ whole genome shotgun (WGS) entry which is preliminary data.</text>
</comment>
<accession>A0AAN6MZJ5</accession>
<dbReference type="Proteomes" id="UP001303473">
    <property type="component" value="Unassembled WGS sequence"/>
</dbReference>
<name>A0AAN6MZJ5_9PEZI</name>
<feature type="region of interest" description="Disordered" evidence="1">
    <location>
        <begin position="90"/>
        <end position="152"/>
    </location>
</feature>
<proteinExistence type="predicted"/>
<evidence type="ECO:0000256" key="1">
    <source>
        <dbReference type="SAM" id="MobiDB-lite"/>
    </source>
</evidence>
<dbReference type="AlphaFoldDB" id="A0AAN6MZJ5"/>
<gene>
    <name evidence="2" type="ORF">QBC46DRAFT_70259</name>
</gene>
<protein>
    <submittedName>
        <fullName evidence="2">Uncharacterized protein</fullName>
    </submittedName>
</protein>
<evidence type="ECO:0000313" key="3">
    <source>
        <dbReference type="Proteomes" id="UP001303473"/>
    </source>
</evidence>
<feature type="region of interest" description="Disordered" evidence="1">
    <location>
        <begin position="165"/>
        <end position="200"/>
    </location>
</feature>
<keyword evidence="3" id="KW-1185">Reference proteome</keyword>
<feature type="compositionally biased region" description="Polar residues" evidence="1">
    <location>
        <begin position="110"/>
        <end position="148"/>
    </location>
</feature>
<reference evidence="3" key="1">
    <citation type="journal article" date="2023" name="Mol. Phylogenet. Evol.">
        <title>Genome-scale phylogeny and comparative genomics of the fungal order Sordariales.</title>
        <authorList>
            <person name="Hensen N."/>
            <person name="Bonometti L."/>
            <person name="Westerberg I."/>
            <person name="Brannstrom I.O."/>
            <person name="Guillou S."/>
            <person name="Cros-Aarteil S."/>
            <person name="Calhoun S."/>
            <person name="Haridas S."/>
            <person name="Kuo A."/>
            <person name="Mondo S."/>
            <person name="Pangilinan J."/>
            <person name="Riley R."/>
            <person name="LaButti K."/>
            <person name="Andreopoulos B."/>
            <person name="Lipzen A."/>
            <person name="Chen C."/>
            <person name="Yan M."/>
            <person name="Daum C."/>
            <person name="Ng V."/>
            <person name="Clum A."/>
            <person name="Steindorff A."/>
            <person name="Ohm R.A."/>
            <person name="Martin F."/>
            <person name="Silar P."/>
            <person name="Natvig D.O."/>
            <person name="Lalanne C."/>
            <person name="Gautier V."/>
            <person name="Ament-Velasquez S.L."/>
            <person name="Kruys A."/>
            <person name="Hutchinson M.I."/>
            <person name="Powell A.J."/>
            <person name="Barry K."/>
            <person name="Miller A.N."/>
            <person name="Grigoriev I.V."/>
            <person name="Debuchy R."/>
            <person name="Gladieux P."/>
            <person name="Hiltunen Thoren M."/>
            <person name="Johannesson H."/>
        </authorList>
    </citation>
    <scope>NUCLEOTIDE SEQUENCE [LARGE SCALE GENOMIC DNA]</scope>
    <source>
        <strain evidence="3">CBS 340.73</strain>
    </source>
</reference>
<organism evidence="2 3">
    <name type="scientific">Diplogelasinospora grovesii</name>
    <dbReference type="NCBI Taxonomy" id="303347"/>
    <lineage>
        <taxon>Eukaryota</taxon>
        <taxon>Fungi</taxon>
        <taxon>Dikarya</taxon>
        <taxon>Ascomycota</taxon>
        <taxon>Pezizomycotina</taxon>
        <taxon>Sordariomycetes</taxon>
        <taxon>Sordariomycetidae</taxon>
        <taxon>Sordariales</taxon>
        <taxon>Diplogelasinosporaceae</taxon>
        <taxon>Diplogelasinospora</taxon>
    </lineage>
</organism>
<feature type="compositionally biased region" description="Low complexity" evidence="1">
    <location>
        <begin position="183"/>
        <end position="200"/>
    </location>
</feature>
<evidence type="ECO:0000313" key="2">
    <source>
        <dbReference type="EMBL" id="KAK3934752.1"/>
    </source>
</evidence>